<feature type="compositionally biased region" description="Polar residues" evidence="3">
    <location>
        <begin position="337"/>
        <end position="351"/>
    </location>
</feature>
<name>A0A221KHD6_VITFI</name>
<evidence type="ECO:0000313" key="6">
    <source>
        <dbReference type="EMBL" id="ASM78247.1"/>
    </source>
</evidence>
<keyword evidence="1" id="KW-0479">Metal-binding</keyword>
<dbReference type="EMBL" id="CP022423">
    <property type="protein sequence ID" value="ASM78247.1"/>
    <property type="molecule type" value="Genomic_DNA"/>
</dbReference>
<keyword evidence="2" id="KW-0106">Calcium</keyword>
<dbReference type="GO" id="GO:0046872">
    <property type="term" value="F:metal ion binding"/>
    <property type="evidence" value="ECO:0007669"/>
    <property type="project" value="UniProtKB-KW"/>
</dbReference>
<feature type="chain" id="PRO_5012872105" description="PilY1 beta-propeller domain-containing protein" evidence="4">
    <location>
        <begin position="23"/>
        <end position="1333"/>
    </location>
</feature>
<evidence type="ECO:0000256" key="1">
    <source>
        <dbReference type="ARBA" id="ARBA00022723"/>
    </source>
</evidence>
<keyword evidence="4" id="KW-0732">Signal</keyword>
<sequence>MKSLVQLTLAAWLAVGTSATLAADVNLADSPLFTTVAVPGNLAFALSVEWPTANTTAYSSDPKKTYSAANTYVGYFDPAKCYRYSYNSTTPKNSQFIPHSTTSSQTCTSSSSVPLWSGNYLNWASMQTMDVFRWALTGGYRSTDTVGNTILTKIIAKTPNSTSINVTAPDKTITTNITGATPFNWTTLTTAIQNQGISMLVTSTATQVSTVKMSPSTGCKVGYTCIDTANYTPEDYTGQNSYVTSDNSAYANPAKIYQIYINVRVCDPSVSIESNCTDYTSAGSGNYKPEGLMQNYAERIRFATFGYLNDTDNPDRRDGGVLRSPMKFIGPKKANADGTTSANSTPEWDSTTGIVLTDPESSLSAQFNGWTTWSGSINYINHFGQSLHRSTEDEYRYRRSDPVSELYYAVTRYYRNVGNVASYSELPSNDFSKILILDEFPIVTDWSTTAWQSGAPASSADPIIYACQKNFILGIGDVYANNDANLPGALDTLRGKENTMPTEVSSDAAYVDVVKSTKMVAQLEDLADTLATEFAPKYCPPPKKGQTISATCRNPGTNNTFYIAGLAYDVHTTDIRSDIPDTQTISTYWLDVKENDVYVSKNPYWMAAKYGGFTVPSGFEPYSAGNGPSTLNLTDWYNTTDTLLWTDPVTLNEYSDQRPDNYFAADQGDVMVAALKSAFAKIASELGAATTTAFSSATRKSTTTDNANYAASYDPTTWTGKVVGSSISYDANFTPTLTQIWDARSLLETTTPEERKIITCCEVTTDDDNGSPTQAGLAFTVNDLSNRPLISRTYVASFSDVPGVTSQSRSNFIAYLRGDRDQELNKGGVYRNRTYLLGDIVNSKPTAVASPSRPYYDSYNPGYGAFKRKWSTRSTVVYIGANDGMMHAFDGSLSSTTRGMELFAYIPSFVYGSSSTASTTGLASLGNPSFTHHYFVDATPLSFDIDLSNTYNSGTSTPDWRTVIIGGLGKGGKGYYAIDVTDPSSWTSESVLSSKVLWEFTHEHMGYSYGDAHVVKTEKYGWVVLLTSGYNNDDGKGYLFVVNPKTGALLEAIATPDSATTPVNFGQMRSFIPNVADYTADAVYIGDLQGNLWRFDLTGTPNAYPAPVLLAQLRSSSGDVLPITASPMIGVDPSTLKRYVMVGTGRLLHSSDIDSNNNQTFFAMVDGTYESGRFYTAETIPDNYSLPITRSQLTEVTDLTQGLNTVNATPSAMGWYYDVAGGITTDGDVYNGVVAFGVNNTDDSSACNPSGTSAYYAVRFASGASVLVGSDGTTIVDSVLNESGIVTEISVQSVNGTILVTAGDSSGKVTTLRIGTVANATQRLNWREISTID</sequence>
<feature type="signal peptide" evidence="4">
    <location>
        <begin position="1"/>
        <end position="22"/>
    </location>
</feature>
<dbReference type="Proteomes" id="UP000199729">
    <property type="component" value="Chromosome"/>
</dbReference>
<protein>
    <recommendedName>
        <fullName evidence="5">PilY1 beta-propeller domain-containing protein</fullName>
    </recommendedName>
</protein>
<dbReference type="Pfam" id="PF05567">
    <property type="entry name" value="T4P_PilY1"/>
    <property type="match status" value="1"/>
</dbReference>
<dbReference type="InterPro" id="IPR008707">
    <property type="entry name" value="B-propeller_PilY1"/>
</dbReference>
<evidence type="ECO:0000256" key="2">
    <source>
        <dbReference type="ARBA" id="ARBA00022837"/>
    </source>
</evidence>
<proteinExistence type="predicted"/>
<gene>
    <name evidence="6" type="ORF">VITFI_CDS2469</name>
</gene>
<evidence type="ECO:0000256" key="3">
    <source>
        <dbReference type="SAM" id="MobiDB-lite"/>
    </source>
</evidence>
<evidence type="ECO:0000256" key="4">
    <source>
        <dbReference type="SAM" id="SignalP"/>
    </source>
</evidence>
<evidence type="ECO:0000313" key="7">
    <source>
        <dbReference type="Proteomes" id="UP000199729"/>
    </source>
</evidence>
<evidence type="ECO:0000259" key="5">
    <source>
        <dbReference type="Pfam" id="PF05567"/>
    </source>
</evidence>
<reference evidence="6 7" key="1">
    <citation type="submission" date="2017-07" db="EMBL/GenBank/DDBJ databases">
        <title>Complete Genome Sequence of the cosmetic ferment Vitreoscilla filiformis (ATCC15551).</title>
        <authorList>
            <person name="Contreras S."/>
            <person name="Sagory-Zalkind P."/>
            <person name="Blanquart H."/>
            <person name="Iltis A."/>
            <person name="Morand S.C."/>
        </authorList>
    </citation>
    <scope>NUCLEOTIDE SEQUENCE [LARGE SCALE GENOMIC DNA]</scope>
    <source>
        <strain evidence="6 7">ATCC 15551</strain>
    </source>
</reference>
<organism evidence="6 7">
    <name type="scientific">Vitreoscilla filiformis</name>
    <dbReference type="NCBI Taxonomy" id="63"/>
    <lineage>
        <taxon>Bacteria</taxon>
        <taxon>Pseudomonadati</taxon>
        <taxon>Pseudomonadota</taxon>
        <taxon>Betaproteobacteria</taxon>
        <taxon>Neisseriales</taxon>
        <taxon>Neisseriaceae</taxon>
        <taxon>Vitreoscilla</taxon>
    </lineage>
</organism>
<accession>A0A221KHD6</accession>
<keyword evidence="7" id="KW-1185">Reference proteome</keyword>
<feature type="domain" description="PilY1 beta-propeller" evidence="5">
    <location>
        <begin position="837"/>
        <end position="1167"/>
    </location>
</feature>
<dbReference type="KEGG" id="vff:VITFI_CDS2469"/>
<feature type="region of interest" description="Disordered" evidence="3">
    <location>
        <begin position="330"/>
        <end position="351"/>
    </location>
</feature>